<dbReference type="PROSITE" id="PS50231">
    <property type="entry name" value="RICIN_B_LECTIN"/>
    <property type="match status" value="1"/>
</dbReference>
<protein>
    <recommendedName>
        <fullName evidence="7">LCCL domain-containing protein / F5/8 type C domain-containing protein</fullName>
    </recommendedName>
</protein>
<evidence type="ECO:0000259" key="3">
    <source>
        <dbReference type="PROSITE" id="PS50022"/>
    </source>
</evidence>
<reference evidence="5" key="2">
    <citation type="submission" date="2013-10" db="EMBL/GenBank/DDBJ databases">
        <authorList>
            <person name="Aslett M."/>
        </authorList>
    </citation>
    <scope>NUCLEOTIDE SEQUENCE [LARGE SCALE GENOMIC DNA]</scope>
    <source>
        <strain evidence="5">Weybridge</strain>
    </source>
</reference>
<keyword evidence="1" id="KW-0175">Coiled coil</keyword>
<keyword evidence="6" id="KW-1185">Reference proteome</keyword>
<feature type="domain" description="LCCL" evidence="4">
    <location>
        <begin position="529"/>
        <end position="579"/>
    </location>
</feature>
<dbReference type="OMA" id="PSHIRIN"/>
<dbReference type="GeneID" id="25334577"/>
<dbReference type="InterPro" id="IPR004043">
    <property type="entry name" value="LCCL"/>
</dbReference>
<dbReference type="InterPro" id="IPR008979">
    <property type="entry name" value="Galactose-bd-like_sf"/>
</dbReference>
<dbReference type="Pfam" id="PF00754">
    <property type="entry name" value="F5_F8_type_C"/>
    <property type="match status" value="1"/>
</dbReference>
<dbReference type="InterPro" id="IPR051957">
    <property type="entry name" value="CRISP-LCCL_domain"/>
</dbReference>
<feature type="non-terminal residue" evidence="5">
    <location>
        <position position="871"/>
    </location>
</feature>
<evidence type="ECO:0000313" key="5">
    <source>
        <dbReference type="EMBL" id="CDJ60261.1"/>
    </source>
</evidence>
<name>U6M8B0_EIMMA</name>
<dbReference type="Pfam" id="PF03815">
    <property type="entry name" value="LCCL"/>
    <property type="match status" value="1"/>
</dbReference>
<dbReference type="SUPFAM" id="SSF69848">
    <property type="entry name" value="LCCL domain"/>
    <property type="match status" value="1"/>
</dbReference>
<dbReference type="Gene3D" id="2.170.130.20">
    <property type="entry name" value="LCCL-like domain"/>
    <property type="match status" value="1"/>
</dbReference>
<dbReference type="PANTHER" id="PTHR31331:SF1">
    <property type="entry name" value="CYSTEINE RICH SECRETORY PROTEIN LCCL DOMAIN CONTAINING 2"/>
    <property type="match status" value="1"/>
</dbReference>
<dbReference type="InterPro" id="IPR000421">
    <property type="entry name" value="FA58C"/>
</dbReference>
<proteinExistence type="predicted"/>
<dbReference type="RefSeq" id="XP_013336911.1">
    <property type="nucleotide sequence ID" value="XM_013481457.1"/>
</dbReference>
<dbReference type="AlphaFoldDB" id="U6M8B0"/>
<evidence type="ECO:0000259" key="4">
    <source>
        <dbReference type="PROSITE" id="PS50820"/>
    </source>
</evidence>
<dbReference type="SMART" id="SM00603">
    <property type="entry name" value="LCCL"/>
    <property type="match status" value="1"/>
</dbReference>
<feature type="domain" description="F5/8 type C" evidence="3">
    <location>
        <begin position="141"/>
        <end position="289"/>
    </location>
</feature>
<dbReference type="PANTHER" id="PTHR31331">
    <property type="entry name" value="LCCL DOMAIN PROTEIN (AFU_ORTHOLOGUE AFUA_5G08630)"/>
    <property type="match status" value="1"/>
</dbReference>
<dbReference type="InterPro" id="IPR035992">
    <property type="entry name" value="Ricin_B-like_lectins"/>
</dbReference>
<feature type="compositionally biased region" description="Basic and acidic residues" evidence="2">
    <location>
        <begin position="166"/>
        <end position="180"/>
    </location>
</feature>
<dbReference type="Gene3D" id="2.60.120.560">
    <property type="entry name" value="Exo-inulinase, domain 1"/>
    <property type="match status" value="1"/>
</dbReference>
<dbReference type="PROSITE" id="PS50022">
    <property type="entry name" value="FA58C_3"/>
    <property type="match status" value="1"/>
</dbReference>
<dbReference type="VEuPathDB" id="ToxoDB:EMWEY_00005910"/>
<feature type="coiled-coil region" evidence="1">
    <location>
        <begin position="338"/>
        <end position="375"/>
    </location>
</feature>
<gene>
    <name evidence="5" type="ORF">EMWEY_00005910</name>
</gene>
<dbReference type="Proteomes" id="UP000030763">
    <property type="component" value="Unassembled WGS sequence"/>
</dbReference>
<feature type="region of interest" description="Disordered" evidence="2">
    <location>
        <begin position="158"/>
        <end position="180"/>
    </location>
</feature>
<dbReference type="SUPFAM" id="SSF50370">
    <property type="entry name" value="Ricin B-like lectins"/>
    <property type="match status" value="1"/>
</dbReference>
<dbReference type="SUPFAM" id="SSF49785">
    <property type="entry name" value="Galactose-binding domain-like"/>
    <property type="match status" value="1"/>
</dbReference>
<sequence length="871" mass="94539">MYSPASFEEVIFFNAPQECRVIVVTMRKALSQFFGINRITPLGTGQPLLMIVAGISSPSGEMCLQELWKTNPKTQIVSALSNPPLCVVLQGGDTSDGGEIILSKCSRALEEGDGRSGWSFQGNSQLRIGKAGSWCLTQKNVNGSSAGFADIVASTGATAESSSNADEAHGPQKAIDRDTDTSWASELFEEPDEYPVTLDVNLGKVMRLAATRIHWEQPALAYTVQVSVDGMTYMDVVQNDANPSVSTKDPMDGVAASIVRIRMQRPHPRLGKVEEKYRYAIKEISILANKLESAIGDCRESANSDDARDKYFISYVTGVDPAFVQKTAKLGVDVIAKMKNLQQLAANVEERFTEMEECRDDKKQQKQHIATLRHDAGRLLSSFQTATEKPKAYSVHQLLPGDGEEHPALDCYWIKQKTPHAISGFYWYFGIPIFLVLKIVPPASLPLLPTSGKRAAPRLAAAAGVNLEGGEGIPIAYDLGCSYGACSSTFHDLFDGTTDLTGLVLAFASAYSSATATSDTADSSSAPPVFGSEGLYSERSGICRAAVHAGIIGDGGVFTASIESPLLSFEGSKQNGVESKSLELSSGEATRSMRLSKITEVSRFFFSSLYVRVSQEMDARIQECPEGPTGQSATSPSVLGAPLTSFVELTTRVLSESPAAAPPAYDPALEEASEAAKDRISSAAAATQLENVREELQHLEETHAAQQGFQDYELKPLETTFEHEFTVEDSPYTRDGPSHWGFALLVAKHQNVFGQSSPIRGFAEVEGTFALLKQRKFYDFILRVQFLPMGSGSVGIGFRMKDRENGFLLLMQQKSGSKKLVRLEKGKLHTIAERKDGGFVQGIWHKVRIQAAAGHLKVCMGQEGEEEAEVL</sequence>
<dbReference type="PROSITE" id="PS50820">
    <property type="entry name" value="LCCL"/>
    <property type="match status" value="1"/>
</dbReference>
<evidence type="ECO:0008006" key="7">
    <source>
        <dbReference type="Google" id="ProtNLM"/>
    </source>
</evidence>
<accession>U6M8B0</accession>
<dbReference type="InterPro" id="IPR036609">
    <property type="entry name" value="LCCL_sf"/>
</dbReference>
<reference evidence="5" key="1">
    <citation type="submission" date="2013-10" db="EMBL/GenBank/DDBJ databases">
        <title>Genomic analysis of the causative agents of coccidiosis in chickens.</title>
        <authorList>
            <person name="Reid A.J."/>
            <person name="Blake D."/>
            <person name="Billington K."/>
            <person name="Browne H."/>
            <person name="Dunn M."/>
            <person name="Hung S."/>
            <person name="Kawahara F."/>
            <person name="Miranda-Saavedra D."/>
            <person name="Mourier T."/>
            <person name="Nagra H."/>
            <person name="Otto T.D."/>
            <person name="Rawlings N."/>
            <person name="Sanchez A."/>
            <person name="Sanders M."/>
            <person name="Subramaniam C."/>
            <person name="Tay Y."/>
            <person name="Dear P."/>
            <person name="Doerig C."/>
            <person name="Gruber A."/>
            <person name="Parkinson J."/>
            <person name="Shirley M."/>
            <person name="Wan K.L."/>
            <person name="Berriman M."/>
            <person name="Tomley F."/>
            <person name="Pain A."/>
        </authorList>
    </citation>
    <scope>NUCLEOTIDE SEQUENCE [LARGE SCALE GENOMIC DNA]</scope>
    <source>
        <strain evidence="5">Weybridge</strain>
    </source>
</reference>
<dbReference type="EMBL" id="HG721656">
    <property type="protein sequence ID" value="CDJ60261.1"/>
    <property type="molecule type" value="Genomic_DNA"/>
</dbReference>
<dbReference type="Gene3D" id="2.60.120.260">
    <property type="entry name" value="Galactose-binding domain-like"/>
    <property type="match status" value="1"/>
</dbReference>
<evidence type="ECO:0000256" key="1">
    <source>
        <dbReference type="SAM" id="Coils"/>
    </source>
</evidence>
<organism evidence="5 6">
    <name type="scientific">Eimeria maxima</name>
    <name type="common">Coccidian parasite</name>
    <dbReference type="NCBI Taxonomy" id="5804"/>
    <lineage>
        <taxon>Eukaryota</taxon>
        <taxon>Sar</taxon>
        <taxon>Alveolata</taxon>
        <taxon>Apicomplexa</taxon>
        <taxon>Conoidasida</taxon>
        <taxon>Coccidia</taxon>
        <taxon>Eucoccidiorida</taxon>
        <taxon>Eimeriorina</taxon>
        <taxon>Eimeriidae</taxon>
        <taxon>Eimeria</taxon>
    </lineage>
</organism>
<evidence type="ECO:0000313" key="6">
    <source>
        <dbReference type="Proteomes" id="UP000030763"/>
    </source>
</evidence>
<dbReference type="OrthoDB" id="347648at2759"/>
<evidence type="ECO:0000256" key="2">
    <source>
        <dbReference type="SAM" id="MobiDB-lite"/>
    </source>
</evidence>